<gene>
    <name evidence="1" type="ORF">BDY17DRAFT_327221</name>
</gene>
<evidence type="ECO:0000313" key="2">
    <source>
        <dbReference type="Proteomes" id="UP000799767"/>
    </source>
</evidence>
<dbReference type="RefSeq" id="XP_033586824.1">
    <property type="nucleotide sequence ID" value="XM_033737640.1"/>
</dbReference>
<accession>A0A6A6PKQ9</accession>
<name>A0A6A6PKQ9_9PEZI</name>
<dbReference type="GeneID" id="54478642"/>
<dbReference type="AlphaFoldDB" id="A0A6A6PKQ9"/>
<keyword evidence="2" id="KW-1185">Reference proteome</keyword>
<sequence length="161" mass="18848">MASLDQMADETLAEIKLELEQLQLTAEFTAEFADGVTDEHTDGCQFCVLVPRHARAINKVWNWLDHPNFGQDPLHIPWTNTTVGILYFRKLREYWTIEEHAWVSWAIDAYAGVWDGGRIPIKTLWEAFCVRFPEGGRTLVAMRSYVQRTRDLRAKRMKYRM</sequence>
<proteinExistence type="predicted"/>
<dbReference type="Proteomes" id="UP000799767">
    <property type="component" value="Unassembled WGS sequence"/>
</dbReference>
<dbReference type="EMBL" id="MU001640">
    <property type="protein sequence ID" value="KAF2480254.1"/>
    <property type="molecule type" value="Genomic_DNA"/>
</dbReference>
<reference evidence="1" key="1">
    <citation type="journal article" date="2020" name="Stud. Mycol.">
        <title>101 Dothideomycetes genomes: a test case for predicting lifestyles and emergence of pathogens.</title>
        <authorList>
            <person name="Haridas S."/>
            <person name="Albert R."/>
            <person name="Binder M."/>
            <person name="Bloem J."/>
            <person name="Labutti K."/>
            <person name="Salamov A."/>
            <person name="Andreopoulos B."/>
            <person name="Baker S."/>
            <person name="Barry K."/>
            <person name="Bills G."/>
            <person name="Bluhm B."/>
            <person name="Cannon C."/>
            <person name="Castanera R."/>
            <person name="Culley D."/>
            <person name="Daum C."/>
            <person name="Ezra D."/>
            <person name="Gonzalez J."/>
            <person name="Henrissat B."/>
            <person name="Kuo A."/>
            <person name="Liang C."/>
            <person name="Lipzen A."/>
            <person name="Lutzoni F."/>
            <person name="Magnuson J."/>
            <person name="Mondo S."/>
            <person name="Nolan M."/>
            <person name="Ohm R."/>
            <person name="Pangilinan J."/>
            <person name="Park H.-J."/>
            <person name="Ramirez L."/>
            <person name="Alfaro M."/>
            <person name="Sun H."/>
            <person name="Tritt A."/>
            <person name="Yoshinaga Y."/>
            <person name="Zwiers L.-H."/>
            <person name="Turgeon B."/>
            <person name="Goodwin S."/>
            <person name="Spatafora J."/>
            <person name="Crous P."/>
            <person name="Grigoriev I."/>
        </authorList>
    </citation>
    <scope>NUCLEOTIDE SEQUENCE</scope>
    <source>
        <strain evidence="1">CBS 113389</strain>
    </source>
</reference>
<protein>
    <submittedName>
        <fullName evidence="1">Uncharacterized protein</fullName>
    </submittedName>
</protein>
<evidence type="ECO:0000313" key="1">
    <source>
        <dbReference type="EMBL" id="KAF2480254.1"/>
    </source>
</evidence>
<organism evidence="1 2">
    <name type="scientific">Neohortaea acidophila</name>
    <dbReference type="NCBI Taxonomy" id="245834"/>
    <lineage>
        <taxon>Eukaryota</taxon>
        <taxon>Fungi</taxon>
        <taxon>Dikarya</taxon>
        <taxon>Ascomycota</taxon>
        <taxon>Pezizomycotina</taxon>
        <taxon>Dothideomycetes</taxon>
        <taxon>Dothideomycetidae</taxon>
        <taxon>Mycosphaerellales</taxon>
        <taxon>Teratosphaeriaceae</taxon>
        <taxon>Neohortaea</taxon>
    </lineage>
</organism>